<evidence type="ECO:0000313" key="2">
    <source>
        <dbReference type="EMBL" id="EMY76732.1"/>
    </source>
</evidence>
<dbReference type="OrthoDB" id="9806267at2"/>
<sequence>MIQNQTNSSRKKHSVVDYCIEPNISGYESKKIMFKFIILNSFTNLKYGVVFLIALVCSCKKETTILDPNFRIGVVFMNSEITLYSEPKFGATYNKFNVSIGTLVNILETIPPEHNQGVWSKIKRNDQIGWVYVKDYNLIDTKSLVNDLYVSNLNGVGVYESPSIDSKILKSLSYGESARLLSEGFQNPKDGKMFNIVKIGSDYGFVLDDEFTTRSYTKEELNKAPFVDMIYRGSISVCEGHYASAVFLKGEEWSHRYYISKGKCNNKEFVQLSKTLRFVGRQSEFKILNVMDVSKYETDKNKLLVVSQEPNEDLFCSGPRFFNTVTWVDLKMGTETELPDKSKKYENVILKTWILDENKENLVEVDTKDQNCYYPAPWN</sequence>
<name>N1WHC0_9LEPT</name>
<accession>N1WHC0</accession>
<dbReference type="AlphaFoldDB" id="N1WHC0"/>
<reference evidence="2" key="1">
    <citation type="submission" date="2013-03" db="EMBL/GenBank/DDBJ databases">
        <authorList>
            <person name="Harkins D.M."/>
            <person name="Durkin A.S."/>
            <person name="Brinkac L.M."/>
            <person name="Haft D.H."/>
            <person name="Selengut J.D."/>
            <person name="Sanka R."/>
            <person name="DePew J."/>
            <person name="Purushe J."/>
            <person name="Hartskeerl R.A."/>
            <person name="Ahmed A."/>
            <person name="van der Linden H."/>
            <person name="Goris M.G.A."/>
            <person name="Vinetz J.M."/>
            <person name="Sutton G.G."/>
            <person name="Nierman W.C."/>
            <person name="Fouts D.E."/>
        </authorList>
    </citation>
    <scope>NUCLEOTIDE SEQUENCE [LARGE SCALE GENOMIC DNA]</scope>
    <source>
        <strain evidence="2">ICFT</strain>
    </source>
</reference>
<dbReference type="Proteomes" id="UP000012313">
    <property type="component" value="Unassembled WGS sequence"/>
</dbReference>
<keyword evidence="1" id="KW-1133">Transmembrane helix</keyword>
<protein>
    <recommendedName>
        <fullName evidence="4">SH3 domain protein</fullName>
    </recommendedName>
</protein>
<keyword evidence="1" id="KW-0812">Transmembrane</keyword>
<keyword evidence="1" id="KW-0472">Membrane</keyword>
<proteinExistence type="predicted"/>
<evidence type="ECO:0008006" key="4">
    <source>
        <dbReference type="Google" id="ProtNLM"/>
    </source>
</evidence>
<feature type="transmembrane region" description="Helical" evidence="1">
    <location>
        <begin position="36"/>
        <end position="56"/>
    </location>
</feature>
<comment type="caution">
    <text evidence="2">The sequence shown here is derived from an EMBL/GenBank/DDBJ whole genome shotgun (WGS) entry which is preliminary data.</text>
</comment>
<gene>
    <name evidence="2" type="ORF">LEP1GSC060_3469</name>
</gene>
<evidence type="ECO:0000256" key="1">
    <source>
        <dbReference type="SAM" id="Phobius"/>
    </source>
</evidence>
<organism evidence="2 3">
    <name type="scientific">Leptospira weilii serovar Ranarum str. ICFT</name>
    <dbReference type="NCBI Taxonomy" id="1218598"/>
    <lineage>
        <taxon>Bacteria</taxon>
        <taxon>Pseudomonadati</taxon>
        <taxon>Spirochaetota</taxon>
        <taxon>Spirochaetia</taxon>
        <taxon>Leptospirales</taxon>
        <taxon>Leptospiraceae</taxon>
        <taxon>Leptospira</taxon>
    </lineage>
</organism>
<dbReference type="EMBL" id="AOHC02000041">
    <property type="protein sequence ID" value="EMY76732.1"/>
    <property type="molecule type" value="Genomic_DNA"/>
</dbReference>
<evidence type="ECO:0000313" key="3">
    <source>
        <dbReference type="Proteomes" id="UP000012313"/>
    </source>
</evidence>
<dbReference type="RefSeq" id="WP_003005859.1">
    <property type="nucleotide sequence ID" value="NZ_AOHC02000041.1"/>
</dbReference>
<keyword evidence="3" id="KW-1185">Reference proteome</keyword>